<reference evidence="2 4" key="1">
    <citation type="submission" date="2015-10" db="EMBL/GenBank/DDBJ databases">
        <title>Complete genome sequence of hyperthermophilic archaeon Pyrodictium delaneyi Su06.</title>
        <authorList>
            <person name="Jung J.-H."/>
            <person name="Lin J."/>
            <person name="Holden J.F."/>
            <person name="Park C.-S."/>
        </authorList>
    </citation>
    <scope>NUCLEOTIDE SEQUENCE [LARGE SCALE GENOMIC DNA]</scope>
    <source>
        <strain evidence="2 4">Su06</strain>
    </source>
</reference>
<accession>A0A0P0N1G9</accession>
<evidence type="ECO:0000313" key="5">
    <source>
        <dbReference type="Proteomes" id="UP000196694"/>
    </source>
</evidence>
<dbReference type="EMBL" id="NCQP01000007">
    <property type="protein sequence ID" value="OWJ53875.1"/>
    <property type="molecule type" value="Genomic_DNA"/>
</dbReference>
<name>A0A0P0N1G9_9CREN</name>
<dbReference type="KEGG" id="pdl:Pyrde_0345"/>
<keyword evidence="1" id="KW-0175">Coiled coil</keyword>
<dbReference type="Proteomes" id="UP000058613">
    <property type="component" value="Chromosome"/>
</dbReference>
<evidence type="ECO:0000313" key="4">
    <source>
        <dbReference type="Proteomes" id="UP000058613"/>
    </source>
</evidence>
<sequence>MTARMNRARLASIVLLALLLVPIAAPLAKAQQEPGLVLALETSIENAKRLLERLGVPSDSPLWQKLSNIEEQVATVEQLLNEGKKSDAARLAGELFREIGSIIREAVREYSQAPATLAIEVRRLLAEERLLLRILASIAVRAERLGNLTLATVNATNVTACMPSPGEAEEIAGKAEELRLKVENLYNQTLGLLGGDVSNETLAMIRSQLAGLRNETRSLAKELNQLWTRALACNVAAKLEKKIEILEERLKQLEQRAEELRSRGLDRAAQALEKRIEVLRERLERLMAAVNATLAGEADQDDLALVLRSRWMLPSLDAKIIAARQKLSHAMMAHDLSLLARLLDRLSNALEKAAERPAVPSTVRENIRNTASMLANLSDALKSYMAGKVGLDSLLEAVNATRAALEQVRNNLAGLGPAANIVEKLLDRVERLLNRVEKEARAAPAMTARGSLAAADHILAAALRIARLAGEKETANALAVLRELVNSARNALAAGDNSAALSYVDEALQKLTEIKKNLASENGWISDRLEILLDQAEALLEQAQQSLAPATA</sequence>
<dbReference type="GeneID" id="26098666"/>
<dbReference type="RefSeq" id="WP_055407671.1">
    <property type="nucleotide sequence ID" value="NZ_CP013011.1"/>
</dbReference>
<evidence type="ECO:0000313" key="3">
    <source>
        <dbReference type="EMBL" id="OWJ53875.1"/>
    </source>
</evidence>
<organism evidence="2 4">
    <name type="scientific">Pyrodictium delaneyi</name>
    <dbReference type="NCBI Taxonomy" id="1273541"/>
    <lineage>
        <taxon>Archaea</taxon>
        <taxon>Thermoproteota</taxon>
        <taxon>Thermoprotei</taxon>
        <taxon>Desulfurococcales</taxon>
        <taxon>Pyrodictiaceae</taxon>
        <taxon>Pyrodictium</taxon>
    </lineage>
</organism>
<feature type="coiled-coil region" evidence="1">
    <location>
        <begin position="229"/>
        <end position="289"/>
    </location>
</feature>
<reference evidence="3 5" key="2">
    <citation type="submission" date="2017-05" db="EMBL/GenBank/DDBJ databases">
        <title>The draft genome of the hyperthermophilic archaeon 'Pyrodictium delaneyi strain Hulk', an iron and nitrate reducer, reveals the capacity for sulfate reduction.</title>
        <authorList>
            <person name="Demey L.M."/>
            <person name="Miller C."/>
            <person name="Manzella M."/>
            <person name="Reguera G."/>
            <person name="Kashefi K."/>
        </authorList>
    </citation>
    <scope>NUCLEOTIDE SEQUENCE [LARGE SCALE GENOMIC DNA]</scope>
    <source>
        <strain evidence="3 5">Hulk</strain>
    </source>
</reference>
<evidence type="ECO:0000256" key="1">
    <source>
        <dbReference type="SAM" id="Coils"/>
    </source>
</evidence>
<dbReference type="EMBL" id="CP013011">
    <property type="protein sequence ID" value="ALL00395.1"/>
    <property type="molecule type" value="Genomic_DNA"/>
</dbReference>
<feature type="coiled-coil region" evidence="1">
    <location>
        <begin position="391"/>
        <end position="442"/>
    </location>
</feature>
<proteinExistence type="predicted"/>
<dbReference type="STRING" id="1273541.Pyrde_0345"/>
<evidence type="ECO:0000313" key="2">
    <source>
        <dbReference type="EMBL" id="ALL00395.1"/>
    </source>
</evidence>
<dbReference type="AlphaFoldDB" id="A0A0P0N1G9"/>
<protein>
    <submittedName>
        <fullName evidence="2">Uncharacterized protein</fullName>
    </submittedName>
</protein>
<keyword evidence="5" id="KW-1185">Reference proteome</keyword>
<gene>
    <name evidence="3" type="ORF">Pdsh_08250</name>
    <name evidence="2" type="ORF">Pyrde_0345</name>
</gene>
<dbReference type="Proteomes" id="UP000196694">
    <property type="component" value="Unassembled WGS sequence"/>
</dbReference>